<sequence length="71" mass="8185">MQRRKNMAQILFYVYALIILFSPFLAALVIIDHHKPCVSDTDCAFYLDIPPTVKYCSDGLCAWYFPDNPLP</sequence>
<keyword evidence="1" id="KW-0812">Transmembrane</keyword>
<evidence type="ECO:0000256" key="1">
    <source>
        <dbReference type="SAM" id="Phobius"/>
    </source>
</evidence>
<keyword evidence="1" id="KW-0472">Membrane</keyword>
<evidence type="ECO:0000313" key="3">
    <source>
        <dbReference type="EMBL" id="RHN60340.1"/>
    </source>
</evidence>
<comment type="caution">
    <text evidence="3">The sequence shown here is derived from an EMBL/GenBank/DDBJ whole genome shotgun (WGS) entry which is preliminary data.</text>
</comment>
<dbReference type="InterPro" id="IPR009810">
    <property type="entry name" value="Nodulin_late_dom"/>
</dbReference>
<dbReference type="Gramene" id="rna22641">
    <property type="protein sequence ID" value="RHN60340.1"/>
    <property type="gene ID" value="gene22641"/>
</dbReference>
<name>A0A396I409_MEDTR</name>
<gene>
    <name evidence="3" type="ORF">MtrunA17_Chr4g0024731</name>
</gene>
<accession>A0A396I409</accession>
<dbReference type="GO" id="GO:0046872">
    <property type="term" value="F:metal ion binding"/>
    <property type="evidence" value="ECO:0007669"/>
    <property type="project" value="InterPro"/>
</dbReference>
<proteinExistence type="predicted"/>
<dbReference type="Pfam" id="PF07127">
    <property type="entry name" value="Nodulin_late"/>
    <property type="match status" value="1"/>
</dbReference>
<evidence type="ECO:0000259" key="2">
    <source>
        <dbReference type="Pfam" id="PF07127"/>
    </source>
</evidence>
<organism evidence="3">
    <name type="scientific">Medicago truncatula</name>
    <name type="common">Barrel medic</name>
    <name type="synonym">Medicago tribuloides</name>
    <dbReference type="NCBI Taxonomy" id="3880"/>
    <lineage>
        <taxon>Eukaryota</taxon>
        <taxon>Viridiplantae</taxon>
        <taxon>Streptophyta</taxon>
        <taxon>Embryophyta</taxon>
        <taxon>Tracheophyta</taxon>
        <taxon>Spermatophyta</taxon>
        <taxon>Magnoliopsida</taxon>
        <taxon>eudicotyledons</taxon>
        <taxon>Gunneridae</taxon>
        <taxon>Pentapetalae</taxon>
        <taxon>rosids</taxon>
        <taxon>fabids</taxon>
        <taxon>Fabales</taxon>
        <taxon>Fabaceae</taxon>
        <taxon>Papilionoideae</taxon>
        <taxon>50 kb inversion clade</taxon>
        <taxon>NPAAA clade</taxon>
        <taxon>Hologalegina</taxon>
        <taxon>IRL clade</taxon>
        <taxon>Trifolieae</taxon>
        <taxon>Medicago</taxon>
    </lineage>
</organism>
<reference evidence="3" key="1">
    <citation type="journal article" date="2018" name="Nat. Plants">
        <title>Whole-genome landscape of Medicago truncatula symbiotic genes.</title>
        <authorList>
            <person name="Pecrix Y."/>
            <person name="Gamas P."/>
            <person name="Carrere S."/>
        </authorList>
    </citation>
    <scope>NUCLEOTIDE SEQUENCE</scope>
    <source>
        <tissue evidence="3">Leaves</tissue>
    </source>
</reference>
<feature type="transmembrane region" description="Helical" evidence="1">
    <location>
        <begin position="12"/>
        <end position="31"/>
    </location>
</feature>
<dbReference type="AlphaFoldDB" id="A0A396I409"/>
<protein>
    <submittedName>
        <fullName evidence="3">Putative Late nodulin</fullName>
    </submittedName>
</protein>
<dbReference type="EMBL" id="PSQE01000004">
    <property type="protein sequence ID" value="RHN60340.1"/>
    <property type="molecule type" value="Genomic_DNA"/>
</dbReference>
<keyword evidence="1" id="KW-1133">Transmembrane helix</keyword>
<dbReference type="Proteomes" id="UP000265566">
    <property type="component" value="Chromosome 4"/>
</dbReference>
<feature type="domain" description="Late nodulin" evidence="2">
    <location>
        <begin position="7"/>
        <end position="61"/>
    </location>
</feature>